<dbReference type="EMBL" id="CAJZBQ010000032">
    <property type="protein sequence ID" value="CAG9322483.1"/>
    <property type="molecule type" value="Genomic_DNA"/>
</dbReference>
<protein>
    <submittedName>
        <fullName evidence="1">Uncharacterized protein</fullName>
    </submittedName>
</protein>
<keyword evidence="2" id="KW-1185">Reference proteome</keyword>
<evidence type="ECO:0000313" key="1">
    <source>
        <dbReference type="EMBL" id="CAG9322483.1"/>
    </source>
</evidence>
<organism evidence="1 2">
    <name type="scientific">Blepharisma stoltei</name>
    <dbReference type="NCBI Taxonomy" id="1481888"/>
    <lineage>
        <taxon>Eukaryota</taxon>
        <taxon>Sar</taxon>
        <taxon>Alveolata</taxon>
        <taxon>Ciliophora</taxon>
        <taxon>Postciliodesmatophora</taxon>
        <taxon>Heterotrichea</taxon>
        <taxon>Heterotrichida</taxon>
        <taxon>Blepharismidae</taxon>
        <taxon>Blepharisma</taxon>
    </lineage>
</organism>
<evidence type="ECO:0000313" key="2">
    <source>
        <dbReference type="Proteomes" id="UP001162131"/>
    </source>
</evidence>
<gene>
    <name evidence="1" type="ORF">BSTOLATCC_MIC32017</name>
</gene>
<comment type="caution">
    <text evidence="1">The sequence shown here is derived from an EMBL/GenBank/DDBJ whole genome shotgun (WGS) entry which is preliminary data.</text>
</comment>
<name>A0AAU9JNN1_9CILI</name>
<dbReference type="Proteomes" id="UP001162131">
    <property type="component" value="Unassembled WGS sequence"/>
</dbReference>
<sequence>MKKVHVFFICKKRVKKVLIKFLTVQILDEKSTKGKKNRGKKYIDVLYENTNFLNMFTLKWEERINLILLHILILTPTPFKLEQI</sequence>
<proteinExistence type="predicted"/>
<accession>A0AAU9JNN1</accession>
<dbReference type="AlphaFoldDB" id="A0AAU9JNN1"/>
<reference evidence="1" key="1">
    <citation type="submission" date="2021-09" db="EMBL/GenBank/DDBJ databases">
        <authorList>
            <consortium name="AG Swart"/>
            <person name="Singh M."/>
            <person name="Singh A."/>
            <person name="Seah K."/>
            <person name="Emmerich C."/>
        </authorList>
    </citation>
    <scope>NUCLEOTIDE SEQUENCE</scope>
    <source>
        <strain evidence="1">ATCC30299</strain>
    </source>
</reference>